<protein>
    <submittedName>
        <fullName evidence="2">Uncharacterized protein</fullName>
    </submittedName>
</protein>
<name>A0AC34F3D4_9BILA</name>
<organism evidence="1 2">
    <name type="scientific">Panagrolaimus sp. ES5</name>
    <dbReference type="NCBI Taxonomy" id="591445"/>
    <lineage>
        <taxon>Eukaryota</taxon>
        <taxon>Metazoa</taxon>
        <taxon>Ecdysozoa</taxon>
        <taxon>Nematoda</taxon>
        <taxon>Chromadorea</taxon>
        <taxon>Rhabditida</taxon>
        <taxon>Tylenchina</taxon>
        <taxon>Panagrolaimomorpha</taxon>
        <taxon>Panagrolaimoidea</taxon>
        <taxon>Panagrolaimidae</taxon>
        <taxon>Panagrolaimus</taxon>
    </lineage>
</organism>
<accession>A0AC34F3D4</accession>
<dbReference type="WBParaSite" id="ES5_v2.g11422.t1">
    <property type="protein sequence ID" value="ES5_v2.g11422.t1"/>
    <property type="gene ID" value="ES5_v2.g11422"/>
</dbReference>
<evidence type="ECO:0000313" key="1">
    <source>
        <dbReference type="Proteomes" id="UP000887579"/>
    </source>
</evidence>
<dbReference type="Proteomes" id="UP000887579">
    <property type="component" value="Unplaced"/>
</dbReference>
<evidence type="ECO:0000313" key="2">
    <source>
        <dbReference type="WBParaSite" id="ES5_v2.g11422.t1"/>
    </source>
</evidence>
<reference evidence="2" key="1">
    <citation type="submission" date="2022-11" db="UniProtKB">
        <authorList>
            <consortium name="WormBaseParasite"/>
        </authorList>
    </citation>
    <scope>IDENTIFICATION</scope>
</reference>
<proteinExistence type="predicted"/>
<sequence length="229" mass="24979">MTNNDLIVTARGDSTTSSSSQNNGNTSVTTNGIHQHSPTTNGNADNQLISAIKQQQIAILPSSEADKTQNQQQQPTTSNGISSSPPSLPIITGIKNNNNNTATGISTSDSATTTNNTGIHQQNPQQLISNKPRMIPEECLQQGLWEVELVYYTLGHRTIPNGLGNNGDNNRKQRRGKVYKCLADGEYKCFESHDGIIYWPGDYVYVETSPTEPYMIGSICNLKPVSFCF</sequence>